<feature type="compositionally biased region" description="Polar residues" evidence="1">
    <location>
        <begin position="1"/>
        <end position="18"/>
    </location>
</feature>
<protein>
    <submittedName>
        <fullName evidence="2">Uncharacterized protein</fullName>
    </submittedName>
</protein>
<evidence type="ECO:0000313" key="2">
    <source>
        <dbReference type="EMBL" id="DAE26025.1"/>
    </source>
</evidence>
<name>A0A8S5R4M1_9CAUD</name>
<proteinExistence type="predicted"/>
<organism evidence="2">
    <name type="scientific">Siphoviridae sp. ctyjS2</name>
    <dbReference type="NCBI Taxonomy" id="2827284"/>
    <lineage>
        <taxon>Viruses</taxon>
        <taxon>Duplodnaviria</taxon>
        <taxon>Heunggongvirae</taxon>
        <taxon>Uroviricota</taxon>
        <taxon>Caudoviricetes</taxon>
    </lineage>
</organism>
<accession>A0A8S5R4M1</accession>
<feature type="compositionally biased region" description="Polar residues" evidence="1">
    <location>
        <begin position="36"/>
        <end position="46"/>
    </location>
</feature>
<reference evidence="2" key="1">
    <citation type="journal article" date="2021" name="Proc. Natl. Acad. Sci. U.S.A.">
        <title>A Catalog of Tens of Thousands of Viruses from Human Metagenomes Reveals Hidden Associations with Chronic Diseases.</title>
        <authorList>
            <person name="Tisza M.J."/>
            <person name="Buck C.B."/>
        </authorList>
    </citation>
    <scope>NUCLEOTIDE SEQUENCE</scope>
    <source>
        <strain evidence="2">CtyjS2</strain>
    </source>
</reference>
<feature type="compositionally biased region" description="Pro residues" evidence="1">
    <location>
        <begin position="52"/>
        <end position="62"/>
    </location>
</feature>
<feature type="region of interest" description="Disordered" evidence="1">
    <location>
        <begin position="1"/>
        <end position="62"/>
    </location>
</feature>
<dbReference type="EMBL" id="BK015806">
    <property type="protein sequence ID" value="DAE26025.1"/>
    <property type="molecule type" value="Genomic_DNA"/>
</dbReference>
<evidence type="ECO:0000256" key="1">
    <source>
        <dbReference type="SAM" id="MobiDB-lite"/>
    </source>
</evidence>
<sequence>MNDDYSTSFTNSDFNPVTETRDFTSDYAPQMPADTSMPSSPESYDFTSDYAPAPPPVDTPDN</sequence>